<dbReference type="Proteomes" id="UP000366051">
    <property type="component" value="Chromosome"/>
</dbReference>
<dbReference type="KEGG" id="hcv:FTV88_2993"/>
<proteinExistence type="predicted"/>
<accession>A0A5Q2N421</accession>
<sequence>MTTHYIEITPATDQLGILSDRIRELDRQDELVIIMNAKDAHQHDKVFEFLRARGLDYQPQGSHDGNEYRVIARRRFH</sequence>
<name>A0A5Q2N421_9FIRM</name>
<reference evidence="2" key="1">
    <citation type="submission" date="2019-11" db="EMBL/GenBank/DDBJ databases">
        <title>Genome sequence of Heliorestis convoluta strain HH, an alkaliphilic and minimalistic phototrophic bacterium from a soda lake in Egypt.</title>
        <authorList>
            <person name="Dewey E.D."/>
            <person name="Stokes L.M."/>
            <person name="Burchell B.M."/>
            <person name="Shaffer K.N."/>
            <person name="Huntington A.M."/>
            <person name="Baker J.M."/>
            <person name="Nadendla S."/>
            <person name="Giglio M.G."/>
            <person name="Touchman J.W."/>
            <person name="Blankenship R.E."/>
            <person name="Madigan M.T."/>
            <person name="Sattley W.M."/>
        </authorList>
    </citation>
    <scope>NUCLEOTIDE SEQUENCE [LARGE SCALE GENOMIC DNA]</scope>
    <source>
        <strain evidence="2">HH</strain>
    </source>
</reference>
<keyword evidence="2" id="KW-1185">Reference proteome</keyword>
<dbReference type="AlphaFoldDB" id="A0A5Q2N421"/>
<dbReference type="RefSeq" id="WP_153726120.1">
    <property type="nucleotide sequence ID" value="NZ_CP045875.1"/>
</dbReference>
<dbReference type="EMBL" id="CP045875">
    <property type="protein sequence ID" value="QGG49071.1"/>
    <property type="molecule type" value="Genomic_DNA"/>
</dbReference>
<evidence type="ECO:0000313" key="2">
    <source>
        <dbReference type="Proteomes" id="UP000366051"/>
    </source>
</evidence>
<evidence type="ECO:0000313" key="1">
    <source>
        <dbReference type="EMBL" id="QGG49071.1"/>
    </source>
</evidence>
<gene>
    <name evidence="1" type="ORF">FTV88_2993</name>
</gene>
<organism evidence="1 2">
    <name type="scientific">Heliorestis convoluta</name>
    <dbReference type="NCBI Taxonomy" id="356322"/>
    <lineage>
        <taxon>Bacteria</taxon>
        <taxon>Bacillati</taxon>
        <taxon>Bacillota</taxon>
        <taxon>Clostridia</taxon>
        <taxon>Eubacteriales</taxon>
        <taxon>Heliobacteriaceae</taxon>
        <taxon>Heliorestis</taxon>
    </lineage>
</organism>
<dbReference type="OrthoDB" id="1725415at2"/>
<protein>
    <submittedName>
        <fullName evidence="1">Uncharacterized protein</fullName>
    </submittedName>
</protein>